<evidence type="ECO:0000256" key="2">
    <source>
        <dbReference type="ARBA" id="ARBA00023125"/>
    </source>
</evidence>
<dbReference type="GO" id="GO:0019185">
    <property type="term" value="C:snRNA-activating protein complex"/>
    <property type="evidence" value="ECO:0007669"/>
    <property type="project" value="TreeGrafter"/>
</dbReference>
<dbReference type="InterPro" id="IPR051575">
    <property type="entry name" value="Myb-like_DNA-bd"/>
</dbReference>
<dbReference type="SMART" id="SM00717">
    <property type="entry name" value="SANT"/>
    <property type="match status" value="2"/>
</dbReference>
<evidence type="ECO:0000256" key="3">
    <source>
        <dbReference type="ARBA" id="ARBA00023163"/>
    </source>
</evidence>
<evidence type="ECO:0000313" key="7">
    <source>
        <dbReference type="EMBL" id="JAP91263.1"/>
    </source>
</evidence>
<proteinExistence type="predicted"/>
<evidence type="ECO:0000256" key="4">
    <source>
        <dbReference type="ARBA" id="ARBA00023242"/>
    </source>
</evidence>
<feature type="non-terminal residue" evidence="7">
    <location>
        <position position="1"/>
    </location>
</feature>
<evidence type="ECO:0000256" key="1">
    <source>
        <dbReference type="ARBA" id="ARBA00023015"/>
    </source>
</evidence>
<dbReference type="Pfam" id="PF13921">
    <property type="entry name" value="Myb_DNA-bind_6"/>
    <property type="match status" value="1"/>
</dbReference>
<dbReference type="GO" id="GO:0042796">
    <property type="term" value="P:snRNA transcription by RNA polymerase III"/>
    <property type="evidence" value="ECO:0007669"/>
    <property type="project" value="TreeGrafter"/>
</dbReference>
<dbReference type="SUPFAM" id="SSF46689">
    <property type="entry name" value="Homeodomain-like"/>
    <property type="match status" value="1"/>
</dbReference>
<dbReference type="AlphaFoldDB" id="A0A146K303"/>
<dbReference type="PANTHER" id="PTHR46621">
    <property type="entry name" value="SNRNA-ACTIVATING PROTEIN COMPLEX SUBUNIT 4"/>
    <property type="match status" value="1"/>
</dbReference>
<keyword evidence="1" id="KW-0805">Transcription regulation</keyword>
<protein>
    <submittedName>
        <fullName evidence="7">Myb-like DNA-binding domain-containing protein</fullName>
    </submittedName>
</protein>
<gene>
    <name evidence="7" type="ORF">TPC1_17174</name>
</gene>
<dbReference type="Gene3D" id="1.10.10.60">
    <property type="entry name" value="Homeodomain-like"/>
    <property type="match status" value="2"/>
</dbReference>
<dbReference type="InterPro" id="IPR009057">
    <property type="entry name" value="Homeodomain-like_sf"/>
</dbReference>
<feature type="non-terminal residue" evidence="7">
    <location>
        <position position="200"/>
    </location>
</feature>
<reference evidence="7" key="1">
    <citation type="submission" date="2015-07" db="EMBL/GenBank/DDBJ databases">
        <title>Adaptation to a free-living lifestyle via gene acquisitions in the diplomonad Trepomonas sp. PC1.</title>
        <authorList>
            <person name="Xu F."/>
            <person name="Jerlstrom-Hultqvist J."/>
            <person name="Kolisko M."/>
            <person name="Simpson A.G.B."/>
            <person name="Roger A.J."/>
            <person name="Svard S.G."/>
            <person name="Andersson J.O."/>
        </authorList>
    </citation>
    <scope>NUCLEOTIDE SEQUENCE</scope>
    <source>
        <strain evidence="7">PC1</strain>
    </source>
</reference>
<keyword evidence="4" id="KW-0539">Nucleus</keyword>
<dbReference type="GO" id="GO:0001006">
    <property type="term" value="F:RNA polymerase III type 3 promoter sequence-specific DNA binding"/>
    <property type="evidence" value="ECO:0007669"/>
    <property type="project" value="TreeGrafter"/>
</dbReference>
<dbReference type="GO" id="GO:0000978">
    <property type="term" value="F:RNA polymerase II cis-regulatory region sequence-specific DNA binding"/>
    <property type="evidence" value="ECO:0007669"/>
    <property type="project" value="TreeGrafter"/>
</dbReference>
<dbReference type="PROSITE" id="PS50090">
    <property type="entry name" value="MYB_LIKE"/>
    <property type="match status" value="2"/>
</dbReference>
<dbReference type="GO" id="GO:0042795">
    <property type="term" value="P:snRNA transcription by RNA polymerase II"/>
    <property type="evidence" value="ECO:0007669"/>
    <property type="project" value="TreeGrafter"/>
</dbReference>
<organism evidence="7">
    <name type="scientific">Trepomonas sp. PC1</name>
    <dbReference type="NCBI Taxonomy" id="1076344"/>
    <lineage>
        <taxon>Eukaryota</taxon>
        <taxon>Metamonada</taxon>
        <taxon>Diplomonadida</taxon>
        <taxon>Hexamitidae</taxon>
        <taxon>Hexamitinae</taxon>
        <taxon>Trepomonas</taxon>
    </lineage>
</organism>
<dbReference type="EMBL" id="GDID01005343">
    <property type="protein sequence ID" value="JAP91263.1"/>
    <property type="molecule type" value="Transcribed_RNA"/>
</dbReference>
<sequence length="200" mass="23616">QYMIWTEQESQQLLEVIKQHTKSDLRIEWDKVLEQFPNRTLVQCKSQYSSKLKQVNVYSKWEKGDGELLISYVQKHGRDWNLIQKLYYPNRTAPQISAKYSATIHKDQAKQNRQMNKRNQSANPSELHSPLQHQHNDPDFIHQISMLSFNISQLEDSKQRPKITFKHTAAHTKYQLEEKTLTHQGESNLNLCTTDLVQKL</sequence>
<feature type="compositionally biased region" description="Polar residues" evidence="5">
    <location>
        <begin position="111"/>
        <end position="126"/>
    </location>
</feature>
<keyword evidence="3" id="KW-0804">Transcription</keyword>
<evidence type="ECO:0000259" key="6">
    <source>
        <dbReference type="PROSITE" id="PS50090"/>
    </source>
</evidence>
<name>A0A146K303_9EUKA</name>
<dbReference type="CDD" id="cd00167">
    <property type="entry name" value="SANT"/>
    <property type="match status" value="2"/>
</dbReference>
<evidence type="ECO:0000256" key="5">
    <source>
        <dbReference type="SAM" id="MobiDB-lite"/>
    </source>
</evidence>
<feature type="domain" description="Myb-like" evidence="6">
    <location>
        <begin position="5"/>
        <end position="52"/>
    </location>
</feature>
<feature type="region of interest" description="Disordered" evidence="5">
    <location>
        <begin position="104"/>
        <end position="135"/>
    </location>
</feature>
<dbReference type="InterPro" id="IPR001005">
    <property type="entry name" value="SANT/Myb"/>
</dbReference>
<feature type="domain" description="Myb-like" evidence="6">
    <location>
        <begin position="59"/>
        <end position="104"/>
    </location>
</feature>
<dbReference type="PANTHER" id="PTHR46621:SF1">
    <property type="entry name" value="SNRNA-ACTIVATING PROTEIN COMPLEX SUBUNIT 4"/>
    <property type="match status" value="1"/>
</dbReference>
<accession>A0A146K303</accession>
<keyword evidence="2 7" id="KW-0238">DNA-binding</keyword>
<dbReference type="Pfam" id="PF00249">
    <property type="entry name" value="Myb_DNA-binding"/>
    <property type="match status" value="1"/>
</dbReference>